<accession>A0ABV2UM23</accession>
<organism evidence="2 3">
    <name type="scientific">Streptomyces sp. 900116325</name>
    <dbReference type="NCBI Taxonomy" id="3154295"/>
    <lineage>
        <taxon>Bacteria</taxon>
        <taxon>Bacillati</taxon>
        <taxon>Actinomycetota</taxon>
        <taxon>Actinomycetes</taxon>
        <taxon>Kitasatosporales</taxon>
        <taxon>Streptomycetaceae</taxon>
        <taxon>Streptomyces</taxon>
    </lineage>
</organism>
<dbReference type="RefSeq" id="WP_356675126.1">
    <property type="nucleotide sequence ID" value="NZ_JBEXEF010000272.1"/>
</dbReference>
<feature type="compositionally biased region" description="Basic and acidic residues" evidence="1">
    <location>
        <begin position="54"/>
        <end position="66"/>
    </location>
</feature>
<dbReference type="EMBL" id="JBEXIP010000062">
    <property type="protein sequence ID" value="MET8438526.1"/>
    <property type="molecule type" value="Genomic_DNA"/>
</dbReference>
<feature type="compositionally biased region" description="Low complexity" evidence="1">
    <location>
        <begin position="67"/>
        <end position="76"/>
    </location>
</feature>
<feature type="region of interest" description="Disordered" evidence="1">
    <location>
        <begin position="49"/>
        <end position="99"/>
    </location>
</feature>
<evidence type="ECO:0000256" key="1">
    <source>
        <dbReference type="SAM" id="MobiDB-lite"/>
    </source>
</evidence>
<reference evidence="2 3" key="1">
    <citation type="submission" date="2024-06" db="EMBL/GenBank/DDBJ databases">
        <title>The Natural Products Discovery Center: Release of the First 8490 Sequenced Strains for Exploring Actinobacteria Biosynthetic Diversity.</title>
        <authorList>
            <person name="Kalkreuter E."/>
            <person name="Kautsar S.A."/>
            <person name="Yang D."/>
            <person name="Bader C.D."/>
            <person name="Teijaro C.N."/>
            <person name="Fluegel L."/>
            <person name="Davis C.M."/>
            <person name="Simpson J.R."/>
            <person name="Lauterbach L."/>
            <person name="Steele A.D."/>
            <person name="Gui C."/>
            <person name="Meng S."/>
            <person name="Li G."/>
            <person name="Viehrig K."/>
            <person name="Ye F."/>
            <person name="Su P."/>
            <person name="Kiefer A.F."/>
            <person name="Nichols A."/>
            <person name="Cepeda A.J."/>
            <person name="Yan W."/>
            <person name="Fan B."/>
            <person name="Jiang Y."/>
            <person name="Adhikari A."/>
            <person name="Zheng C.-J."/>
            <person name="Schuster L."/>
            <person name="Cowan T.M."/>
            <person name="Smanski M.J."/>
            <person name="Chevrette M.G."/>
            <person name="De Carvalho L.P.S."/>
            <person name="Shen B."/>
        </authorList>
    </citation>
    <scope>NUCLEOTIDE SEQUENCE [LARGE SCALE GENOMIC DNA]</scope>
    <source>
        <strain evidence="2 3">NPDC005137</strain>
    </source>
</reference>
<keyword evidence="3" id="KW-1185">Reference proteome</keyword>
<comment type="caution">
    <text evidence="2">The sequence shown here is derived from an EMBL/GenBank/DDBJ whole genome shotgun (WGS) entry which is preliminary data.</text>
</comment>
<gene>
    <name evidence="2" type="ORF">ABZV61_38610</name>
</gene>
<protein>
    <submittedName>
        <fullName evidence="2">Uncharacterized protein</fullName>
    </submittedName>
</protein>
<sequence length="99" mass="10625">MARDQRSAFAAEIASLARKHKGADRAQTITKSGYTVLLTGMYGGNVGAIDITDPDGHKIRRADGWRSARPPRSPSSCGMRWKRTRPGQPSASASRASSP</sequence>
<evidence type="ECO:0000313" key="2">
    <source>
        <dbReference type="EMBL" id="MET8438526.1"/>
    </source>
</evidence>
<proteinExistence type="predicted"/>
<dbReference type="Proteomes" id="UP001550044">
    <property type="component" value="Unassembled WGS sequence"/>
</dbReference>
<name>A0ABV2UM23_9ACTN</name>
<feature type="compositionally biased region" description="Low complexity" evidence="1">
    <location>
        <begin position="90"/>
        <end position="99"/>
    </location>
</feature>
<evidence type="ECO:0000313" key="3">
    <source>
        <dbReference type="Proteomes" id="UP001550044"/>
    </source>
</evidence>